<accession>A0A4S5ESK4</accession>
<comment type="caution">
    <text evidence="2">The sequence shown here is derived from an EMBL/GenBank/DDBJ whole genome shotgun (WGS) entry which is preliminary data.</text>
</comment>
<dbReference type="EMBL" id="SSXH01000124">
    <property type="protein sequence ID" value="THJ75102.1"/>
    <property type="molecule type" value="Genomic_DNA"/>
</dbReference>
<feature type="region of interest" description="Disordered" evidence="1">
    <location>
        <begin position="1"/>
        <end position="53"/>
    </location>
</feature>
<name>A0A4S5ESK4_9ACTN</name>
<feature type="compositionally biased region" description="Basic residues" evidence="1">
    <location>
        <begin position="30"/>
        <end position="44"/>
    </location>
</feature>
<reference evidence="2 3" key="1">
    <citation type="submission" date="2019-04" db="EMBL/GenBank/DDBJ databases">
        <title>Draft genome sequences for three unisolated Alnus-infective Frankia Sp+ strains, AgTrS, AiOr and AvVan, the first sequenced Frankia strains able to sporulate in-planta.</title>
        <authorList>
            <person name="Bethencourt L."/>
            <person name="Vautrin F."/>
            <person name="Taib N."/>
            <person name="Dubost A."/>
            <person name="Castro-Garcia L."/>
            <person name="Imbaud O."/>
            <person name="Abrouk D."/>
            <person name="Fournier P."/>
            <person name="Briolay J."/>
            <person name="Nguyen A."/>
            <person name="Normand P."/>
            <person name="Fernandez M.P."/>
            <person name="Brochier-Armanet C."/>
            <person name="Herrera-Belaroussi A."/>
        </authorList>
    </citation>
    <scope>NUCLEOTIDE SEQUENCE [LARGE SCALE GENOMIC DNA]</scope>
    <source>
        <strain evidence="2 3">AvVan</strain>
    </source>
</reference>
<feature type="compositionally biased region" description="Gly residues" evidence="1">
    <location>
        <begin position="1"/>
        <end position="15"/>
    </location>
</feature>
<feature type="non-terminal residue" evidence="2">
    <location>
        <position position="1"/>
    </location>
</feature>
<dbReference type="AlphaFoldDB" id="A0A4S5ESK4"/>
<evidence type="ECO:0000313" key="2">
    <source>
        <dbReference type="EMBL" id="THJ75102.1"/>
    </source>
</evidence>
<evidence type="ECO:0000256" key="1">
    <source>
        <dbReference type="SAM" id="MobiDB-lite"/>
    </source>
</evidence>
<organism evidence="2 3">
    <name type="scientific">Candidatus Frankia alpina</name>
    <dbReference type="NCBI Taxonomy" id="2699483"/>
    <lineage>
        <taxon>Bacteria</taxon>
        <taxon>Bacillati</taxon>
        <taxon>Actinomycetota</taxon>
        <taxon>Actinomycetes</taxon>
        <taxon>Frankiales</taxon>
        <taxon>Frankiaceae</taxon>
        <taxon>Frankia</taxon>
    </lineage>
</organism>
<keyword evidence="3" id="KW-1185">Reference proteome</keyword>
<dbReference type="GO" id="GO:0016301">
    <property type="term" value="F:kinase activity"/>
    <property type="evidence" value="ECO:0007669"/>
    <property type="project" value="UniProtKB-KW"/>
</dbReference>
<gene>
    <name evidence="2" type="ORF">E7Y31_07475</name>
</gene>
<keyword evidence="2" id="KW-0418">Kinase</keyword>
<keyword evidence="2" id="KW-0808">Transferase</keyword>
<protein>
    <submittedName>
        <fullName evidence="2">Two-component sensor histidine kinase</fullName>
    </submittedName>
</protein>
<sequence length="53" mass="5501">GVGSCGQRRAGGPGGVRRSPRTPAPAAGRGPRRRRARGPRRRGRSSAGPTRRG</sequence>
<dbReference type="Proteomes" id="UP000305282">
    <property type="component" value="Unassembled WGS sequence"/>
</dbReference>
<evidence type="ECO:0000313" key="3">
    <source>
        <dbReference type="Proteomes" id="UP000305282"/>
    </source>
</evidence>
<proteinExistence type="predicted"/>